<keyword evidence="3 4" id="KW-0408">Iron</keyword>
<evidence type="ECO:0000256" key="5">
    <source>
        <dbReference type="SAM" id="MobiDB-lite"/>
    </source>
</evidence>
<evidence type="ECO:0000256" key="3">
    <source>
        <dbReference type="ARBA" id="ARBA00023004"/>
    </source>
</evidence>
<dbReference type="GO" id="GO:0005737">
    <property type="term" value="C:cytoplasm"/>
    <property type="evidence" value="ECO:0007669"/>
    <property type="project" value="TreeGrafter"/>
</dbReference>
<gene>
    <name evidence="7" type="ORF">NEOLEDRAFT_1136933</name>
</gene>
<reference evidence="7 8" key="1">
    <citation type="journal article" date="2016" name="Mol. Biol. Evol.">
        <title>Comparative Genomics of Early-Diverging Mushroom-Forming Fungi Provides Insights into the Origins of Lignocellulose Decay Capabilities.</title>
        <authorList>
            <person name="Nagy L.G."/>
            <person name="Riley R."/>
            <person name="Tritt A."/>
            <person name="Adam C."/>
            <person name="Daum C."/>
            <person name="Floudas D."/>
            <person name="Sun H."/>
            <person name="Yadav J.S."/>
            <person name="Pangilinan J."/>
            <person name="Larsson K.H."/>
            <person name="Matsuura K."/>
            <person name="Barry K."/>
            <person name="Labutti K."/>
            <person name="Kuo R."/>
            <person name="Ohm R.A."/>
            <person name="Bhattacharya S.S."/>
            <person name="Shirouzu T."/>
            <person name="Yoshinaga Y."/>
            <person name="Martin F.M."/>
            <person name="Grigoriev I.V."/>
            <person name="Hibbett D.S."/>
        </authorList>
    </citation>
    <scope>NUCLEOTIDE SEQUENCE [LARGE SCALE GENOMIC DNA]</scope>
    <source>
        <strain evidence="7 8">HHB14362 ss-1</strain>
    </source>
</reference>
<dbReference type="FunCoup" id="A0A165QYV1">
    <property type="interactions" value="40"/>
</dbReference>
<dbReference type="GO" id="GO:0004128">
    <property type="term" value="F:cytochrome-b5 reductase activity, acting on NAD(P)H"/>
    <property type="evidence" value="ECO:0007669"/>
    <property type="project" value="TreeGrafter"/>
</dbReference>
<dbReference type="EMBL" id="KV425588">
    <property type="protein sequence ID" value="KZT23074.1"/>
    <property type="molecule type" value="Genomic_DNA"/>
</dbReference>
<proteinExistence type="inferred from homology"/>
<dbReference type="InterPro" id="IPR001199">
    <property type="entry name" value="Cyt_B5-like_heme/steroid-bd"/>
</dbReference>
<protein>
    <submittedName>
        <fullName evidence="7">Cytochrome b5</fullName>
    </submittedName>
</protein>
<dbReference type="SUPFAM" id="SSF55856">
    <property type="entry name" value="Cytochrome b5-like heme/steroid binding domain"/>
    <property type="match status" value="1"/>
</dbReference>
<dbReference type="InParanoid" id="A0A165QYV1"/>
<dbReference type="FunFam" id="3.10.120.10:FF:000001">
    <property type="entry name" value="Cytochrome b5 reductase 4"/>
    <property type="match status" value="1"/>
</dbReference>
<comment type="similarity">
    <text evidence="4">Belongs to the cytochrome b5 family.</text>
</comment>
<dbReference type="PRINTS" id="PR00363">
    <property type="entry name" value="CYTOCHROMEB5"/>
</dbReference>
<keyword evidence="8" id="KW-1185">Reference proteome</keyword>
<dbReference type="Gene3D" id="3.10.120.10">
    <property type="entry name" value="Cytochrome b5-like heme/steroid binding domain"/>
    <property type="match status" value="1"/>
</dbReference>
<dbReference type="STRING" id="1314782.A0A165QYV1"/>
<organism evidence="7 8">
    <name type="scientific">Neolentinus lepideus HHB14362 ss-1</name>
    <dbReference type="NCBI Taxonomy" id="1314782"/>
    <lineage>
        <taxon>Eukaryota</taxon>
        <taxon>Fungi</taxon>
        <taxon>Dikarya</taxon>
        <taxon>Basidiomycota</taxon>
        <taxon>Agaricomycotina</taxon>
        <taxon>Agaricomycetes</taxon>
        <taxon>Gloeophyllales</taxon>
        <taxon>Gloeophyllaceae</taxon>
        <taxon>Neolentinus</taxon>
    </lineage>
</organism>
<feature type="domain" description="Cytochrome b5 heme-binding" evidence="6">
    <location>
        <begin position="151"/>
        <end position="227"/>
    </location>
</feature>
<feature type="compositionally biased region" description="Polar residues" evidence="5">
    <location>
        <begin position="83"/>
        <end position="112"/>
    </location>
</feature>
<feature type="region of interest" description="Disordered" evidence="5">
    <location>
        <begin position="14"/>
        <end position="120"/>
    </location>
</feature>
<dbReference type="AlphaFoldDB" id="A0A165QYV1"/>
<sequence length="231" mass="25102">MAALRNWLWSGLSAAPAEPEPAGPQLEVVEPQDDSDDETVKDEHSDDDRPPAFPSLASAQRASSSVPRILADSKLMPPPPQPSLANRTPGVSSMSTNSTSGNLLALPPSTTKPLVKPSRKREKVALAPGYGPLDWAKLKSSGQNLRGVDTLLRIPPSELKTHNKRDDAWTAINGKVYNITHYLPFHPGGEKELMRVAGRDGTKLFMLTHAWVNADYMLDTCMVGFLTGERS</sequence>
<dbReference type="PROSITE" id="PS00191">
    <property type="entry name" value="CYTOCHROME_B5_1"/>
    <property type="match status" value="1"/>
</dbReference>
<feature type="compositionally biased region" description="Basic and acidic residues" evidence="5">
    <location>
        <begin position="41"/>
        <end position="50"/>
    </location>
</feature>
<evidence type="ECO:0000256" key="1">
    <source>
        <dbReference type="ARBA" id="ARBA00022617"/>
    </source>
</evidence>
<evidence type="ECO:0000256" key="2">
    <source>
        <dbReference type="ARBA" id="ARBA00022723"/>
    </source>
</evidence>
<evidence type="ECO:0000259" key="6">
    <source>
        <dbReference type="PROSITE" id="PS50255"/>
    </source>
</evidence>
<feature type="compositionally biased region" description="Polar residues" evidence="5">
    <location>
        <begin position="57"/>
        <end position="66"/>
    </location>
</feature>
<evidence type="ECO:0000256" key="4">
    <source>
        <dbReference type="RuleBase" id="RU362121"/>
    </source>
</evidence>
<dbReference type="OrthoDB" id="432299at2759"/>
<dbReference type="InterPro" id="IPR036400">
    <property type="entry name" value="Cyt_B5-like_heme/steroid_sf"/>
</dbReference>
<dbReference type="SMART" id="SM01117">
    <property type="entry name" value="Cyt-b5"/>
    <property type="match status" value="1"/>
</dbReference>
<keyword evidence="2 4" id="KW-0479">Metal-binding</keyword>
<dbReference type="GO" id="GO:0020037">
    <property type="term" value="F:heme binding"/>
    <property type="evidence" value="ECO:0007669"/>
    <property type="project" value="UniProtKB-UniRule"/>
</dbReference>
<dbReference type="InterPro" id="IPR051872">
    <property type="entry name" value="Cytochrome_b5/Flavoprotein_Rdt"/>
</dbReference>
<dbReference type="PANTHER" id="PTHR46237:SF1">
    <property type="entry name" value="CYTOCHROME B5 REDUCTASE 4"/>
    <property type="match status" value="1"/>
</dbReference>
<name>A0A165QYV1_9AGAM</name>
<feature type="compositionally biased region" description="Acidic residues" evidence="5">
    <location>
        <begin position="30"/>
        <end position="40"/>
    </location>
</feature>
<evidence type="ECO:0000313" key="8">
    <source>
        <dbReference type="Proteomes" id="UP000076761"/>
    </source>
</evidence>
<dbReference type="Proteomes" id="UP000076761">
    <property type="component" value="Unassembled WGS sequence"/>
</dbReference>
<dbReference type="PANTHER" id="PTHR46237">
    <property type="entry name" value="CYTOCHROME B5 REDUCTASE 4 FAMILY MEMBER"/>
    <property type="match status" value="1"/>
</dbReference>
<dbReference type="Pfam" id="PF00173">
    <property type="entry name" value="Cyt-b5"/>
    <property type="match status" value="1"/>
</dbReference>
<evidence type="ECO:0000313" key="7">
    <source>
        <dbReference type="EMBL" id="KZT23074.1"/>
    </source>
</evidence>
<dbReference type="InterPro" id="IPR018506">
    <property type="entry name" value="Cyt_B5_heme-BS"/>
</dbReference>
<accession>A0A165QYV1</accession>
<keyword evidence="1 4" id="KW-0349">Heme</keyword>
<dbReference type="GO" id="GO:0046872">
    <property type="term" value="F:metal ion binding"/>
    <property type="evidence" value="ECO:0007669"/>
    <property type="project" value="UniProtKB-UniRule"/>
</dbReference>
<dbReference type="PROSITE" id="PS50255">
    <property type="entry name" value="CYTOCHROME_B5_2"/>
    <property type="match status" value="1"/>
</dbReference>